<protein>
    <submittedName>
        <fullName evidence="1">Uncharacterized protein</fullName>
    </submittedName>
</protein>
<gene>
    <name evidence="1" type="ORF">GA0061098_104624</name>
</gene>
<dbReference type="AlphaFoldDB" id="A0A1C3XTJ2"/>
<reference evidence="2" key="1">
    <citation type="submission" date="2016-08" db="EMBL/GenBank/DDBJ databases">
        <authorList>
            <person name="Varghese N."/>
            <person name="Submissions Spin"/>
        </authorList>
    </citation>
    <scope>NUCLEOTIDE SEQUENCE [LARGE SCALE GENOMIC DNA]</scope>
    <source>
        <strain evidence="2">ERR11</strain>
    </source>
</reference>
<accession>A0A1C3XTJ2</accession>
<sequence>MHSFLTLRPTALQEMPKSVIRRPLGASQMAFKSTAGAIRIKGGINTKHNARNFAPISVIGFGIQETHIDDSMLLVIRRELGRVRRGICDLGIGWHCLKVLSD</sequence>
<name>A0A1C3XTJ2_9BRAD</name>
<proteinExistence type="predicted"/>
<keyword evidence="2" id="KW-1185">Reference proteome</keyword>
<organism evidence="1 2">
    <name type="scientific">Bradyrhizobium shewense</name>
    <dbReference type="NCBI Taxonomy" id="1761772"/>
    <lineage>
        <taxon>Bacteria</taxon>
        <taxon>Pseudomonadati</taxon>
        <taxon>Pseudomonadota</taxon>
        <taxon>Alphaproteobacteria</taxon>
        <taxon>Hyphomicrobiales</taxon>
        <taxon>Nitrobacteraceae</taxon>
        <taxon>Bradyrhizobium</taxon>
    </lineage>
</organism>
<evidence type="ECO:0000313" key="1">
    <source>
        <dbReference type="EMBL" id="SCB55607.1"/>
    </source>
</evidence>
<dbReference type="EMBL" id="FMAI01000046">
    <property type="protein sequence ID" value="SCB55607.1"/>
    <property type="molecule type" value="Genomic_DNA"/>
</dbReference>
<dbReference type="Proteomes" id="UP000199184">
    <property type="component" value="Unassembled WGS sequence"/>
</dbReference>
<evidence type="ECO:0000313" key="2">
    <source>
        <dbReference type="Proteomes" id="UP000199184"/>
    </source>
</evidence>